<proteinExistence type="predicted"/>
<name>A0A0A9CVZ0_ARUDO</name>
<accession>A0A0A9CVZ0</accession>
<sequence length="151" mass="16509">MLCNHSGTTHVSFIRSRIDSKIALKLFSFGFLLIRILNVPYTFSAPFSAVSVTSIWYCAVSNAILTVRISPLGGFHSSLFILPVKSFMSVPSSSRISITSHPRTYCNPSLSGTVDFATSSELRGSKEGWIDSKNKTSCSFRASHSDFICGL</sequence>
<dbReference type="AlphaFoldDB" id="A0A0A9CVZ0"/>
<dbReference type="EMBL" id="GBRH01218124">
    <property type="protein sequence ID" value="JAD79771.1"/>
    <property type="molecule type" value="Transcribed_RNA"/>
</dbReference>
<organism evidence="1">
    <name type="scientific">Arundo donax</name>
    <name type="common">Giant reed</name>
    <name type="synonym">Donax arundinaceus</name>
    <dbReference type="NCBI Taxonomy" id="35708"/>
    <lineage>
        <taxon>Eukaryota</taxon>
        <taxon>Viridiplantae</taxon>
        <taxon>Streptophyta</taxon>
        <taxon>Embryophyta</taxon>
        <taxon>Tracheophyta</taxon>
        <taxon>Spermatophyta</taxon>
        <taxon>Magnoliopsida</taxon>
        <taxon>Liliopsida</taxon>
        <taxon>Poales</taxon>
        <taxon>Poaceae</taxon>
        <taxon>PACMAD clade</taxon>
        <taxon>Arundinoideae</taxon>
        <taxon>Arundineae</taxon>
        <taxon>Arundo</taxon>
    </lineage>
</organism>
<evidence type="ECO:0000313" key="1">
    <source>
        <dbReference type="EMBL" id="JAD79771.1"/>
    </source>
</evidence>
<protein>
    <submittedName>
        <fullName evidence="1">Uncharacterized protein</fullName>
    </submittedName>
</protein>
<reference evidence="1" key="1">
    <citation type="submission" date="2014-09" db="EMBL/GenBank/DDBJ databases">
        <authorList>
            <person name="Magalhaes I.L.F."/>
            <person name="Oliveira U."/>
            <person name="Santos F.R."/>
            <person name="Vidigal T.H.D.A."/>
            <person name="Brescovit A.D."/>
            <person name="Santos A.J."/>
        </authorList>
    </citation>
    <scope>NUCLEOTIDE SEQUENCE</scope>
    <source>
        <tissue evidence="1">Shoot tissue taken approximately 20 cm above the soil surface</tissue>
    </source>
</reference>
<reference evidence="1" key="2">
    <citation type="journal article" date="2015" name="Data Brief">
        <title>Shoot transcriptome of the giant reed, Arundo donax.</title>
        <authorList>
            <person name="Barrero R.A."/>
            <person name="Guerrero F.D."/>
            <person name="Moolhuijzen P."/>
            <person name="Goolsby J.A."/>
            <person name="Tidwell J."/>
            <person name="Bellgard S.E."/>
            <person name="Bellgard M.I."/>
        </authorList>
    </citation>
    <scope>NUCLEOTIDE SEQUENCE</scope>
    <source>
        <tissue evidence="1">Shoot tissue taken approximately 20 cm above the soil surface</tissue>
    </source>
</reference>